<organism evidence="7 8">
    <name type="scientific">Tectimicrobiota bacterium</name>
    <dbReference type="NCBI Taxonomy" id="2528274"/>
    <lineage>
        <taxon>Bacteria</taxon>
        <taxon>Pseudomonadati</taxon>
        <taxon>Nitrospinota/Tectimicrobiota group</taxon>
        <taxon>Candidatus Tectimicrobiota</taxon>
    </lineage>
</organism>
<keyword evidence="3 5" id="KW-0694">RNA-binding</keyword>
<dbReference type="InterPro" id="IPR036986">
    <property type="entry name" value="S4_RNA-bd_sf"/>
</dbReference>
<evidence type="ECO:0000259" key="6">
    <source>
        <dbReference type="SMART" id="SM00363"/>
    </source>
</evidence>
<comment type="caution">
    <text evidence="7">The sequence shown here is derived from an EMBL/GenBank/DDBJ whole genome shotgun (WGS) entry which is preliminary data.</text>
</comment>
<dbReference type="GO" id="GO:0000049">
    <property type="term" value="F:tRNA binding"/>
    <property type="evidence" value="ECO:0007669"/>
    <property type="project" value="UniProtKB-KW"/>
</dbReference>
<dbReference type="SMART" id="SM00363">
    <property type="entry name" value="S4"/>
    <property type="match status" value="1"/>
</dbReference>
<evidence type="ECO:0000256" key="3">
    <source>
        <dbReference type="ARBA" id="ARBA00022884"/>
    </source>
</evidence>
<name>A0A932I2Q8_UNCTE</name>
<evidence type="ECO:0000256" key="1">
    <source>
        <dbReference type="ARBA" id="ARBA00022555"/>
    </source>
</evidence>
<feature type="domain" description="RNA-binding S4" evidence="6">
    <location>
        <begin position="1"/>
        <end position="64"/>
    </location>
</feature>
<keyword evidence="4" id="KW-0648">Protein biosynthesis</keyword>
<evidence type="ECO:0000256" key="4">
    <source>
        <dbReference type="ARBA" id="ARBA00022917"/>
    </source>
</evidence>
<dbReference type="PIRSF" id="PIRSF038881">
    <property type="entry name" value="RNAbp_HP1423"/>
    <property type="match status" value="1"/>
</dbReference>
<dbReference type="GO" id="GO:0019843">
    <property type="term" value="F:rRNA binding"/>
    <property type="evidence" value="ECO:0007669"/>
    <property type="project" value="UniProtKB-KW"/>
</dbReference>
<reference evidence="7" key="1">
    <citation type="submission" date="2020-07" db="EMBL/GenBank/DDBJ databases">
        <title>Huge and variable diversity of episymbiotic CPR bacteria and DPANN archaea in groundwater ecosystems.</title>
        <authorList>
            <person name="He C.Y."/>
            <person name="Keren R."/>
            <person name="Whittaker M."/>
            <person name="Farag I.F."/>
            <person name="Doudna J."/>
            <person name="Cate J.H.D."/>
            <person name="Banfield J.F."/>
        </authorList>
    </citation>
    <scope>NUCLEOTIDE SEQUENCE</scope>
    <source>
        <strain evidence="7">NC_groundwater_763_Ag_S-0.2um_68_21</strain>
    </source>
</reference>
<dbReference type="Gene3D" id="3.10.290.10">
    <property type="entry name" value="RNA-binding S4 domain"/>
    <property type="match status" value="1"/>
</dbReference>
<dbReference type="CDD" id="cd00165">
    <property type="entry name" value="S4"/>
    <property type="match status" value="1"/>
</dbReference>
<dbReference type="AlphaFoldDB" id="A0A932I2Q8"/>
<dbReference type="Proteomes" id="UP000782312">
    <property type="component" value="Unassembled WGS sequence"/>
</dbReference>
<accession>A0A932I2Q8</accession>
<evidence type="ECO:0000256" key="2">
    <source>
        <dbReference type="ARBA" id="ARBA00022730"/>
    </source>
</evidence>
<keyword evidence="2" id="KW-0699">rRNA-binding</keyword>
<dbReference type="InterPro" id="IPR025490">
    <property type="entry name" value="RqcP"/>
</dbReference>
<dbReference type="GO" id="GO:0006412">
    <property type="term" value="P:translation"/>
    <property type="evidence" value="ECO:0007669"/>
    <property type="project" value="UniProtKB-KW"/>
</dbReference>
<evidence type="ECO:0000256" key="5">
    <source>
        <dbReference type="PROSITE-ProRule" id="PRU00182"/>
    </source>
</evidence>
<protein>
    <submittedName>
        <fullName evidence="7">RNA-binding S4 domain-containing protein</fullName>
    </submittedName>
</protein>
<keyword evidence="1" id="KW-0820">tRNA-binding</keyword>
<gene>
    <name evidence="7" type="ORF">HYZ11_11675</name>
</gene>
<dbReference type="Pfam" id="PF01479">
    <property type="entry name" value="S4"/>
    <property type="match status" value="1"/>
</dbReference>
<dbReference type="EMBL" id="JACPUR010000025">
    <property type="protein sequence ID" value="MBI3128256.1"/>
    <property type="molecule type" value="Genomic_DNA"/>
</dbReference>
<dbReference type="InterPro" id="IPR002942">
    <property type="entry name" value="S4_RNA-bd"/>
</dbReference>
<evidence type="ECO:0000313" key="7">
    <source>
        <dbReference type="EMBL" id="MBI3128256.1"/>
    </source>
</evidence>
<proteinExistence type="predicted"/>
<dbReference type="SUPFAM" id="SSF55174">
    <property type="entry name" value="Alpha-L RNA-binding motif"/>
    <property type="match status" value="1"/>
</dbReference>
<evidence type="ECO:0000313" key="8">
    <source>
        <dbReference type="Proteomes" id="UP000782312"/>
    </source>
</evidence>
<dbReference type="PROSITE" id="PS50889">
    <property type="entry name" value="S4"/>
    <property type="match status" value="1"/>
</dbReference>
<sequence length="104" mass="11562">MRLDLFLSLSRLVKRRAAAKELADSGGVRLGGRPIKAAHPVQVGDELDLRIGGRELRVRVAALTERKLRPAEARELYEILSETRVEEDEGGSEGGVMDFLLRRP</sequence>